<keyword evidence="1" id="KW-1133">Transmembrane helix</keyword>
<name>A0A654A2D8_SPHMU</name>
<dbReference type="AlphaFoldDB" id="A0A654A2D8"/>
<protein>
    <submittedName>
        <fullName evidence="2">Uncharacterized protein</fullName>
    </submittedName>
</protein>
<evidence type="ECO:0000313" key="2">
    <source>
        <dbReference type="EMBL" id="VXC61805.1"/>
    </source>
</evidence>
<organism evidence="2 3">
    <name type="scientific">Sphingobacterium multivorum</name>
    <dbReference type="NCBI Taxonomy" id="28454"/>
    <lineage>
        <taxon>Bacteria</taxon>
        <taxon>Pseudomonadati</taxon>
        <taxon>Bacteroidota</taxon>
        <taxon>Sphingobacteriia</taxon>
        <taxon>Sphingobacteriales</taxon>
        <taxon>Sphingobacteriaceae</taxon>
        <taxon>Sphingobacterium</taxon>
    </lineage>
</organism>
<keyword evidence="1" id="KW-0472">Membrane</keyword>
<evidence type="ECO:0000313" key="3">
    <source>
        <dbReference type="Proteomes" id="UP000432350"/>
    </source>
</evidence>
<accession>A0A654A2D8</accession>
<evidence type="ECO:0000256" key="1">
    <source>
        <dbReference type="SAM" id="Phobius"/>
    </source>
</evidence>
<sequence length="62" mass="7031">MDRQSSSPGPKRKDTDSIVFRLFISFTWFNLSYILLGNAYSILIDIFTAIGYGAHSRLTNTL</sequence>
<gene>
    <name evidence="2" type="ORF">SPHINGO8BC_150176</name>
</gene>
<keyword evidence="1" id="KW-0812">Transmembrane</keyword>
<proteinExistence type="predicted"/>
<dbReference type="Proteomes" id="UP000432350">
    <property type="component" value="Unassembled WGS sequence"/>
</dbReference>
<dbReference type="EMBL" id="CABWMV010000007">
    <property type="protein sequence ID" value="VXC61805.1"/>
    <property type="molecule type" value="Genomic_DNA"/>
</dbReference>
<feature type="transmembrane region" description="Helical" evidence="1">
    <location>
        <begin position="18"/>
        <end position="36"/>
    </location>
</feature>
<reference evidence="2 3" key="1">
    <citation type="submission" date="2019-10" db="EMBL/GenBank/DDBJ databases">
        <authorList>
            <person name="Karimi E."/>
        </authorList>
    </citation>
    <scope>NUCLEOTIDE SEQUENCE [LARGE SCALE GENOMIC DNA]</scope>
    <source>
        <strain evidence="2">Sphingobacterium sp. 8BC</strain>
    </source>
</reference>